<evidence type="ECO:0000256" key="2">
    <source>
        <dbReference type="SAM" id="MobiDB-lite"/>
    </source>
</evidence>
<feature type="compositionally biased region" description="Low complexity" evidence="2">
    <location>
        <begin position="40"/>
        <end position="75"/>
    </location>
</feature>
<dbReference type="SUPFAM" id="SSF63817">
    <property type="entry name" value="Sortase"/>
    <property type="match status" value="1"/>
</dbReference>
<sequence length="233" mass="23804">MSPPPSKRGPWCTLLCVLLFGVFLVGNGTGGPYGGPPQPSSSAASAVPLGPAGSRGSPEPAASAASAARHASAALPPAPEPLPRSAPRRVSVPAAGIDAPLTPVGLDGNGWVSVPPATRDDLVGWYSGAATPGERGTSVLVGHVDDEAGPAVFYPVGSLTRGTRVEVLREDGRTAEFAVYAVEVFDLRDFPAEEVYADTAEAEIRLLTCGGRYTQGGGYEGNVVVFGRLVAVR</sequence>
<gene>
    <name evidence="3" type="ORF">AB0K36_16030</name>
</gene>
<comment type="caution">
    <text evidence="3">The sequence shown here is derived from an EMBL/GenBank/DDBJ whole genome shotgun (WGS) entry which is preliminary data.</text>
</comment>
<evidence type="ECO:0000313" key="4">
    <source>
        <dbReference type="Proteomes" id="UP001552521"/>
    </source>
</evidence>
<name>A0ABV3HUM8_9ACTN</name>
<dbReference type="EMBL" id="JBFAQK010000019">
    <property type="protein sequence ID" value="MEV4682277.1"/>
    <property type="molecule type" value="Genomic_DNA"/>
</dbReference>
<dbReference type="InterPro" id="IPR023365">
    <property type="entry name" value="Sortase_dom-sf"/>
</dbReference>
<accession>A0ABV3HUM8</accession>
<dbReference type="CDD" id="cd05829">
    <property type="entry name" value="Sortase_F"/>
    <property type="match status" value="1"/>
</dbReference>
<dbReference type="NCBIfam" id="NF033748">
    <property type="entry name" value="class_F_sortase"/>
    <property type="match status" value="1"/>
</dbReference>
<dbReference type="InterPro" id="IPR005754">
    <property type="entry name" value="Sortase"/>
</dbReference>
<proteinExistence type="predicted"/>
<evidence type="ECO:0000313" key="3">
    <source>
        <dbReference type="EMBL" id="MEV4682277.1"/>
    </source>
</evidence>
<keyword evidence="1" id="KW-0378">Hydrolase</keyword>
<evidence type="ECO:0000256" key="1">
    <source>
        <dbReference type="ARBA" id="ARBA00022801"/>
    </source>
</evidence>
<keyword evidence="4" id="KW-1185">Reference proteome</keyword>
<reference evidence="3 4" key="1">
    <citation type="submission" date="2024-06" db="EMBL/GenBank/DDBJ databases">
        <title>The Natural Products Discovery Center: Release of the First 8490 Sequenced Strains for Exploring Actinobacteria Biosynthetic Diversity.</title>
        <authorList>
            <person name="Kalkreuter E."/>
            <person name="Kautsar S.A."/>
            <person name="Yang D."/>
            <person name="Bader C.D."/>
            <person name="Teijaro C.N."/>
            <person name="Fluegel L."/>
            <person name="Davis C.M."/>
            <person name="Simpson J.R."/>
            <person name="Lauterbach L."/>
            <person name="Steele A.D."/>
            <person name="Gui C."/>
            <person name="Meng S."/>
            <person name="Li G."/>
            <person name="Viehrig K."/>
            <person name="Ye F."/>
            <person name="Su P."/>
            <person name="Kiefer A.F."/>
            <person name="Nichols A."/>
            <person name="Cepeda A.J."/>
            <person name="Yan W."/>
            <person name="Fan B."/>
            <person name="Jiang Y."/>
            <person name="Adhikari A."/>
            <person name="Zheng C.-J."/>
            <person name="Schuster L."/>
            <person name="Cowan T.M."/>
            <person name="Smanski M.J."/>
            <person name="Chevrette M.G."/>
            <person name="De Carvalho L.P.S."/>
            <person name="Shen B."/>
        </authorList>
    </citation>
    <scope>NUCLEOTIDE SEQUENCE [LARGE SCALE GENOMIC DNA]</scope>
    <source>
        <strain evidence="3 4">NPDC049344</strain>
    </source>
</reference>
<dbReference type="RefSeq" id="WP_364593958.1">
    <property type="nucleotide sequence ID" value="NZ_JBFAQK010000019.1"/>
</dbReference>
<dbReference type="Gene3D" id="2.40.260.10">
    <property type="entry name" value="Sortase"/>
    <property type="match status" value="1"/>
</dbReference>
<feature type="region of interest" description="Disordered" evidence="2">
    <location>
        <begin position="34"/>
        <end position="88"/>
    </location>
</feature>
<dbReference type="Proteomes" id="UP001552521">
    <property type="component" value="Unassembled WGS sequence"/>
</dbReference>
<protein>
    <submittedName>
        <fullName evidence="3">Class F sortase</fullName>
    </submittedName>
</protein>
<dbReference type="InterPro" id="IPR042001">
    <property type="entry name" value="Sortase_F"/>
</dbReference>
<dbReference type="Pfam" id="PF04203">
    <property type="entry name" value="Sortase"/>
    <property type="match status" value="1"/>
</dbReference>
<organism evidence="3 4">
    <name type="scientific">Streptomyces kurssanovii</name>
    <dbReference type="NCBI Taxonomy" id="67312"/>
    <lineage>
        <taxon>Bacteria</taxon>
        <taxon>Bacillati</taxon>
        <taxon>Actinomycetota</taxon>
        <taxon>Actinomycetes</taxon>
        <taxon>Kitasatosporales</taxon>
        <taxon>Streptomycetaceae</taxon>
        <taxon>Streptomyces</taxon>
    </lineage>
</organism>